<dbReference type="GO" id="GO:0005794">
    <property type="term" value="C:Golgi apparatus"/>
    <property type="evidence" value="ECO:0007669"/>
    <property type="project" value="TreeGrafter"/>
</dbReference>
<protein>
    <submittedName>
        <fullName evidence="6">Nucleotide-diphospho-sugar transferase</fullName>
    </submittedName>
</protein>
<comment type="caution">
    <text evidence="6">The sequence shown here is derived from an EMBL/GenBank/DDBJ whole genome shotgun (WGS) entry which is preliminary data.</text>
</comment>
<dbReference type="GO" id="GO:0016020">
    <property type="term" value="C:membrane"/>
    <property type="evidence" value="ECO:0007669"/>
    <property type="project" value="InterPro"/>
</dbReference>
<proteinExistence type="inferred from homology"/>
<gene>
    <name evidence="6" type="ORF">FB192DRAFT_1447276</name>
    <name evidence="5" type="ORF">FB192DRAFT_1453071</name>
</gene>
<evidence type="ECO:0000256" key="1">
    <source>
        <dbReference type="ARBA" id="ARBA00007677"/>
    </source>
</evidence>
<feature type="active site" description="Nucleophile" evidence="3">
    <location>
        <position position="313"/>
    </location>
</feature>
<name>A0A8H4BHK8_MUCCL</name>
<dbReference type="PANTHER" id="PTHR31121:SF6">
    <property type="entry name" value="ALPHA-1,2 MANNOSYLTRANSFERASE KTR1"/>
    <property type="match status" value="1"/>
</dbReference>
<dbReference type="InterPro" id="IPR002685">
    <property type="entry name" value="Glyco_trans_15"/>
</dbReference>
<dbReference type="Pfam" id="PF01793">
    <property type="entry name" value="Glyco_transf_15"/>
    <property type="match status" value="1"/>
</dbReference>
<dbReference type="GO" id="GO:0000026">
    <property type="term" value="F:alpha-1,2-mannosyltransferase activity"/>
    <property type="evidence" value="ECO:0007669"/>
    <property type="project" value="TreeGrafter"/>
</dbReference>
<dbReference type="PANTHER" id="PTHR31121">
    <property type="entry name" value="ALPHA-1,2 MANNOSYLTRANSFERASE KTR1"/>
    <property type="match status" value="1"/>
</dbReference>
<evidence type="ECO:0000256" key="2">
    <source>
        <dbReference type="ARBA" id="ARBA00022679"/>
    </source>
</evidence>
<keyword evidence="4" id="KW-1133">Transmembrane helix</keyword>
<dbReference type="Gene3D" id="3.90.550.10">
    <property type="entry name" value="Spore Coat Polysaccharide Biosynthesis Protein SpsA, Chain A"/>
    <property type="match status" value="1"/>
</dbReference>
<evidence type="ECO:0000313" key="5">
    <source>
        <dbReference type="EMBL" id="KAF1796011.1"/>
    </source>
</evidence>
<evidence type="ECO:0000256" key="3">
    <source>
        <dbReference type="PIRSR" id="PIRSR018153-1"/>
    </source>
</evidence>
<evidence type="ECO:0000256" key="4">
    <source>
        <dbReference type="SAM" id="Phobius"/>
    </source>
</evidence>
<comment type="similarity">
    <text evidence="1">Belongs to the glycosyltransferase 15 family.</text>
</comment>
<dbReference type="EMBL" id="JAAECE010000016">
    <property type="protein sequence ID" value="KAF1796011.1"/>
    <property type="molecule type" value="Genomic_DNA"/>
</dbReference>
<evidence type="ECO:0000313" key="7">
    <source>
        <dbReference type="Proteomes" id="UP000469890"/>
    </source>
</evidence>
<organism evidence="6 7">
    <name type="scientific">Mucor circinelloides f. lusitanicus</name>
    <name type="common">Mucor racemosus var. lusitanicus</name>
    <dbReference type="NCBI Taxonomy" id="29924"/>
    <lineage>
        <taxon>Eukaryota</taxon>
        <taxon>Fungi</taxon>
        <taxon>Fungi incertae sedis</taxon>
        <taxon>Mucoromycota</taxon>
        <taxon>Mucoromycotina</taxon>
        <taxon>Mucoromycetes</taxon>
        <taxon>Mucorales</taxon>
        <taxon>Mucorineae</taxon>
        <taxon>Mucoraceae</taxon>
        <taxon>Mucor</taxon>
    </lineage>
</organism>
<feature type="transmembrane region" description="Helical" evidence="4">
    <location>
        <begin position="7"/>
        <end position="27"/>
    </location>
</feature>
<dbReference type="AlphaFoldDB" id="A0A8H4BHK8"/>
<sequence length="430" mass="50659">MGVRKYSCLLFQLGVGVYLLGALFFFVGRKANLALPSSSSDLWETLNAYNIRLQKDVPQYNAQFNAQPDSYIIDPPNLPYTQQVALPPASNTTERQAAAFIVLVRNSELPGMLQSMHDVEGRFNKKFNYPWVFLNEEPFTEEFKRLTTLAAAPSKTHYGLVNESMWGYPSWISQSKAAKMREIMKDLPYGKSESYRHMCRFQSGFFWRHPLVLSLNLEYYWRVEPDVRYFCELDYDPFLYMKQNKKKYAFNISFKEHSGTIVTLWDTVKKFAQETTKKGKNYFPHKVTDTIFRFLSTNDGQTYNGCHFWTNFEIARLDLWHTEAYQEFFEYLDHNGGFFYERWGDAPVHSIFAALYLHQDEVHFFNDIGYKHSIYQHCPAEDRLIRRCTCNPSDSLDFTDHMSCLTEYMEARHYDDPNDKRTVNDMLLKQ</sequence>
<dbReference type="GO" id="GO:0000032">
    <property type="term" value="P:cell wall mannoprotein biosynthetic process"/>
    <property type="evidence" value="ECO:0007669"/>
    <property type="project" value="TreeGrafter"/>
</dbReference>
<keyword evidence="4" id="KW-0472">Membrane</keyword>
<dbReference type="PIRSF" id="PIRSF018153">
    <property type="entry name" value="Glyco_trans_15"/>
    <property type="match status" value="1"/>
</dbReference>
<reference evidence="6 7" key="1">
    <citation type="submission" date="2019-09" db="EMBL/GenBank/DDBJ databases">
        <authorList>
            <consortium name="DOE Joint Genome Institute"/>
            <person name="Mondo S.J."/>
            <person name="Navarro-Mendoza M.I."/>
            <person name="Perez-Arques C."/>
            <person name="Panchal S."/>
            <person name="Nicolas F.E."/>
            <person name="Ganguly P."/>
            <person name="Pangilinan J."/>
            <person name="Grigoriev I."/>
            <person name="Heitman J."/>
            <person name="Sanya K."/>
            <person name="Garre V."/>
        </authorList>
    </citation>
    <scope>NUCLEOTIDE SEQUENCE [LARGE SCALE GENOMIC DNA]</scope>
    <source>
        <strain evidence="6 7">MU402</strain>
    </source>
</reference>
<dbReference type="Proteomes" id="UP000469890">
    <property type="component" value="Unassembled WGS sequence"/>
</dbReference>
<dbReference type="FunFam" id="3.90.550.10:FF:000051">
    <property type="entry name" value="Alpha-1,2-mannosyltransferase (Ktr4)"/>
    <property type="match status" value="1"/>
</dbReference>
<accession>A0A8H4BHK8</accession>
<dbReference type="SUPFAM" id="SSF53448">
    <property type="entry name" value="Nucleotide-diphospho-sugar transferases"/>
    <property type="match status" value="1"/>
</dbReference>
<keyword evidence="4" id="KW-0812">Transmembrane</keyword>
<dbReference type="InterPro" id="IPR029044">
    <property type="entry name" value="Nucleotide-diphossugar_trans"/>
</dbReference>
<evidence type="ECO:0000313" key="6">
    <source>
        <dbReference type="EMBL" id="KAF1802467.1"/>
    </source>
</evidence>
<dbReference type="GO" id="GO:0006487">
    <property type="term" value="P:protein N-linked glycosylation"/>
    <property type="evidence" value="ECO:0007669"/>
    <property type="project" value="TreeGrafter"/>
</dbReference>
<keyword evidence="2 6" id="KW-0808">Transferase</keyword>
<dbReference type="EMBL" id="JAAECE010000004">
    <property type="protein sequence ID" value="KAF1802467.1"/>
    <property type="molecule type" value="Genomic_DNA"/>
</dbReference>